<accession>A0ABV5CCH6</accession>
<proteinExistence type="predicted"/>
<dbReference type="InterPro" id="IPR008928">
    <property type="entry name" value="6-hairpin_glycosidase_sf"/>
</dbReference>
<evidence type="ECO:0000259" key="3">
    <source>
        <dbReference type="Pfam" id="PF22124"/>
    </source>
</evidence>
<dbReference type="SUPFAM" id="SSF48208">
    <property type="entry name" value="Six-hairpin glycosidases"/>
    <property type="match status" value="1"/>
</dbReference>
<protein>
    <submittedName>
        <fullName evidence="4">Glycoside hydrolase family 95 protein</fullName>
    </submittedName>
</protein>
<feature type="domain" description="Glycosyl hydrolase family 95 catalytic" evidence="3">
    <location>
        <begin position="300"/>
        <end position="697"/>
    </location>
</feature>
<dbReference type="Proteomes" id="UP001580928">
    <property type="component" value="Unassembled WGS sequence"/>
</dbReference>
<dbReference type="InterPro" id="IPR049053">
    <property type="entry name" value="AFCA-like_C"/>
</dbReference>
<evidence type="ECO:0000259" key="1">
    <source>
        <dbReference type="Pfam" id="PF14498"/>
    </source>
</evidence>
<reference evidence="4 5" key="1">
    <citation type="submission" date="2024-04" db="EMBL/GenBank/DDBJ databases">
        <title>Albibacterium profundi sp. nov., isolated from sediment of the Challenger Deep of Mariana Trench.</title>
        <authorList>
            <person name="Wang Y."/>
        </authorList>
    </citation>
    <scope>NUCLEOTIDE SEQUENCE [LARGE SCALE GENOMIC DNA]</scope>
    <source>
        <strain evidence="4 5">RHL897</strain>
    </source>
</reference>
<evidence type="ECO:0000313" key="4">
    <source>
        <dbReference type="EMBL" id="MFB5945254.1"/>
    </source>
</evidence>
<keyword evidence="4" id="KW-0378">Hydrolase</keyword>
<feature type="domain" description="Alpha fucosidase A-like C-terminal" evidence="2">
    <location>
        <begin position="699"/>
        <end position="764"/>
    </location>
</feature>
<evidence type="ECO:0000313" key="5">
    <source>
        <dbReference type="Proteomes" id="UP001580928"/>
    </source>
</evidence>
<dbReference type="InterPro" id="IPR027414">
    <property type="entry name" value="GH95_N_dom"/>
</dbReference>
<keyword evidence="5" id="KW-1185">Reference proteome</keyword>
<dbReference type="GO" id="GO:0016787">
    <property type="term" value="F:hydrolase activity"/>
    <property type="evidence" value="ECO:0007669"/>
    <property type="project" value="UniProtKB-KW"/>
</dbReference>
<dbReference type="InterPro" id="IPR016518">
    <property type="entry name" value="Alpha-L-fucosidase"/>
</dbReference>
<dbReference type="Pfam" id="PF21307">
    <property type="entry name" value="Glyco_hydro_95_C"/>
    <property type="match status" value="1"/>
</dbReference>
<dbReference type="Pfam" id="PF14498">
    <property type="entry name" value="Glyco_hyd_65N_2"/>
    <property type="match status" value="1"/>
</dbReference>
<organism evidence="4 5">
    <name type="scientific">Albibacterium profundi</name>
    <dbReference type="NCBI Taxonomy" id="3134906"/>
    <lineage>
        <taxon>Bacteria</taxon>
        <taxon>Pseudomonadati</taxon>
        <taxon>Bacteroidota</taxon>
        <taxon>Sphingobacteriia</taxon>
        <taxon>Sphingobacteriales</taxon>
        <taxon>Sphingobacteriaceae</taxon>
        <taxon>Albibacterium</taxon>
    </lineage>
</organism>
<dbReference type="PANTHER" id="PTHR31084">
    <property type="entry name" value="ALPHA-L-FUCOSIDASE 2"/>
    <property type="match status" value="1"/>
</dbReference>
<dbReference type="PIRSF" id="PIRSF007663">
    <property type="entry name" value="UCP007663"/>
    <property type="match status" value="1"/>
</dbReference>
<dbReference type="InterPro" id="IPR054363">
    <property type="entry name" value="GH95_cat"/>
</dbReference>
<name>A0ABV5CCH6_9SPHI</name>
<dbReference type="RefSeq" id="WP_375556797.1">
    <property type="nucleotide sequence ID" value="NZ_JBBVGT010000002.1"/>
</dbReference>
<comment type="caution">
    <text evidence="4">The sequence shown here is derived from an EMBL/GenBank/DDBJ whole genome shotgun (WGS) entry which is preliminary data.</text>
</comment>
<dbReference type="Pfam" id="PF22124">
    <property type="entry name" value="Glyco_hydro_95_cat"/>
    <property type="match status" value="1"/>
</dbReference>
<feature type="domain" description="Glycosyl hydrolase family 95 N-terminal" evidence="1">
    <location>
        <begin position="28"/>
        <end position="273"/>
    </location>
</feature>
<dbReference type="InterPro" id="IPR012341">
    <property type="entry name" value="6hp_glycosidase-like_sf"/>
</dbReference>
<dbReference type="Gene3D" id="1.50.10.10">
    <property type="match status" value="1"/>
</dbReference>
<dbReference type="Gene3D" id="2.70.98.50">
    <property type="entry name" value="putative glycoside hydrolase family protein from bacillus halodurans"/>
    <property type="match status" value="1"/>
</dbReference>
<gene>
    <name evidence="4" type="ORF">WKR92_05390</name>
</gene>
<dbReference type="PANTHER" id="PTHR31084:SF19">
    <property type="entry name" value="GLYCOSYL HYDROLASE FAMILY 95 N-TERMINAL DOMAIN-CONTAINING PROTEIN"/>
    <property type="match status" value="1"/>
</dbReference>
<sequence length="783" mass="88028">MKCYIKYAVLLLLLCWIDIAQGQNRLSLWYDKPATDWMTEALPIGNGYMGVMFFGGIESAQLQFTEGSLWSGGPNSSPDYNYGNKPGSWKYLDEVRSLIRDGELEKANELVKAHFTGVGPKTTDGKSDWGDYGAQQTMGDLFVSLDHGSKNLSDYKRELDISKAVGTVSYKIGSDTYRREYFGNYPSGVMVYKFSSSKPTQYTIRFQTPHVVDQEEYTNGVWRFDAHVNDNGQAFQTAFKIITDGRESYREGLLTVTEASYVIVYHTAATDYKLDYPTYTGNAYKAIVNHRFNKIETLDYDDIFTQHIRDYQGLFNRVSISLGNRKVSELPTDERQRKYFEGADDSALEELYFQYGRYLMIAASRPGTMPMNLQGKWNNSVSPPWAADYHMNINQQMLYWPAEVTNLAECHEPLLTYIESLVEPGTQSAKDFFNTRGWVVNTMNNAYGYTAPGWDVPWGFFPGGAAWLAQHLWDHYEFGLDTAYLKDQAYPVMKAASLFWMDYLIEGENGFLVSSPSYSPEHGGISGGASMDHQIAWDVLNNSIKAAKILEDNKFVKEAEAVKKKILPPEIGSWGQLQEWKEDVDDSTSRHRHVSHLFALHPGRQISPSETPDLAKAARVTLDARGDDATGWSLAWKVNFWARLNDGNRAYKLYRMIMKPSGAGGSGSGSYANLLDAHPPFQLDGNMGATAGVAEMLLQSHTGEIAILPALPAVWSTGHVKGLRARGGYTLDIYWENSELKKLVINAENAGDCKLSYLNIDMIVPMEANSRVEIKLSDFVNNK</sequence>
<evidence type="ECO:0000259" key="2">
    <source>
        <dbReference type="Pfam" id="PF21307"/>
    </source>
</evidence>
<dbReference type="EMBL" id="JBBVGT010000002">
    <property type="protein sequence ID" value="MFB5945254.1"/>
    <property type="molecule type" value="Genomic_DNA"/>
</dbReference>